<feature type="domain" description="Dienelactone hydrolase" evidence="1">
    <location>
        <begin position="49"/>
        <end position="266"/>
    </location>
</feature>
<dbReference type="PANTHER" id="PTHR22946:SF0">
    <property type="entry name" value="DIENELACTONE HYDROLASE DOMAIN-CONTAINING PROTEIN"/>
    <property type="match status" value="1"/>
</dbReference>
<dbReference type="AlphaFoldDB" id="A0A0W0WS08"/>
<keyword evidence="2" id="KW-0378">Hydrolase</keyword>
<accession>A0A0W0WS08</accession>
<dbReference type="EMBL" id="LNYO01000017">
    <property type="protein sequence ID" value="KTD35115.1"/>
    <property type="molecule type" value="Genomic_DNA"/>
</dbReference>
<reference evidence="2 3" key="1">
    <citation type="submission" date="2015-11" db="EMBL/GenBank/DDBJ databases">
        <title>Genomic analysis of 38 Legionella species identifies large and diverse effector repertoires.</title>
        <authorList>
            <person name="Burstein D."/>
            <person name="Amaro F."/>
            <person name="Zusman T."/>
            <person name="Lifshitz Z."/>
            <person name="Cohen O."/>
            <person name="Gilbert J.A."/>
            <person name="Pupko T."/>
            <person name="Shuman H.A."/>
            <person name="Segal G."/>
        </authorList>
    </citation>
    <scope>NUCLEOTIDE SEQUENCE [LARGE SCALE GENOMIC DNA]</scope>
    <source>
        <strain evidence="2 3">ATCC 49506</strain>
    </source>
</reference>
<dbReference type="GO" id="GO:0016787">
    <property type="term" value="F:hydrolase activity"/>
    <property type="evidence" value="ECO:0007669"/>
    <property type="project" value="UniProtKB-KW"/>
</dbReference>
<gene>
    <name evidence="2" type="ORF">Lnau_2005</name>
</gene>
<dbReference type="SUPFAM" id="SSF53474">
    <property type="entry name" value="alpha/beta-Hydrolases"/>
    <property type="match status" value="1"/>
</dbReference>
<dbReference type="PATRIC" id="fig|45070.6.peg.2112"/>
<dbReference type="Pfam" id="PF01738">
    <property type="entry name" value="DLH"/>
    <property type="match status" value="1"/>
</dbReference>
<evidence type="ECO:0000313" key="2">
    <source>
        <dbReference type="EMBL" id="KTD35115.1"/>
    </source>
</evidence>
<dbReference type="Gene3D" id="3.40.50.1820">
    <property type="entry name" value="alpha/beta hydrolase"/>
    <property type="match status" value="1"/>
</dbReference>
<dbReference type="InterPro" id="IPR029058">
    <property type="entry name" value="AB_hydrolase_fold"/>
</dbReference>
<dbReference type="STRING" id="45070.Lnau_2005"/>
<organism evidence="2 3">
    <name type="scientific">Legionella nautarum</name>
    <dbReference type="NCBI Taxonomy" id="45070"/>
    <lineage>
        <taxon>Bacteria</taxon>
        <taxon>Pseudomonadati</taxon>
        <taxon>Pseudomonadota</taxon>
        <taxon>Gammaproteobacteria</taxon>
        <taxon>Legionellales</taxon>
        <taxon>Legionellaceae</taxon>
        <taxon>Legionella</taxon>
    </lineage>
</organism>
<keyword evidence="3" id="KW-1185">Reference proteome</keyword>
<dbReference type="PANTHER" id="PTHR22946">
    <property type="entry name" value="DIENELACTONE HYDROLASE DOMAIN-CONTAINING PROTEIN-RELATED"/>
    <property type="match status" value="1"/>
</dbReference>
<protein>
    <submittedName>
        <fullName evidence="2">Dienelactone hydrolase</fullName>
    </submittedName>
</protein>
<dbReference type="InterPro" id="IPR002925">
    <property type="entry name" value="Dienelactn_hydro"/>
</dbReference>
<sequence>MSYDSHFSNVSGRICLTENLIPQIIAEQGLFMHTSNYLYHHGEQELHGFLAYDDSTDKPRPAVLVVHDWSGRNDFACEKAQMLAEMGYLGFAVDMYGNGRLGASTHEKNALMEPLIHDRRMLRDRIRAAFDALIAMSEVDINRIAAIGFCFGGLCALDLARSGAELKGVVSFHGLLNKPKELANDTIHAKVLALHGYDDPMVQPEQVNEFCLEMTMAKVDWQVHVYGHTQHGFTNPHAHDSPSGIIYNAKAERRALQSMRNFLQEVLT</sequence>
<dbReference type="InterPro" id="IPR050261">
    <property type="entry name" value="FrsA_esterase"/>
</dbReference>
<name>A0A0W0WS08_9GAMM</name>
<evidence type="ECO:0000259" key="1">
    <source>
        <dbReference type="Pfam" id="PF01738"/>
    </source>
</evidence>
<proteinExistence type="predicted"/>
<comment type="caution">
    <text evidence="2">The sequence shown here is derived from an EMBL/GenBank/DDBJ whole genome shotgun (WGS) entry which is preliminary data.</text>
</comment>
<dbReference type="Proteomes" id="UP000054725">
    <property type="component" value="Unassembled WGS sequence"/>
</dbReference>
<evidence type="ECO:0000313" key="3">
    <source>
        <dbReference type="Proteomes" id="UP000054725"/>
    </source>
</evidence>